<proteinExistence type="predicted"/>
<organism evidence="2">
    <name type="scientific">Borreliella burgdorferi (strain ZS7)</name>
    <name type="common">Borrelia burgdorferi</name>
    <dbReference type="NCBI Taxonomy" id="445985"/>
    <lineage>
        <taxon>Bacteria</taxon>
        <taxon>Pseudomonadati</taxon>
        <taxon>Spirochaetota</taxon>
        <taxon>Spirochaetia</taxon>
        <taxon>Spirochaetales</taxon>
        <taxon>Borreliaceae</taxon>
        <taxon>Borreliella</taxon>
    </lineage>
</organism>
<protein>
    <recommendedName>
        <fullName evidence="1">Anti-CBASS protein Acb1-like N-terminal domain-containing protein</fullName>
    </recommendedName>
</protein>
<dbReference type="PIRSF" id="PIRSF020357">
    <property type="entry name" value="DUF1073"/>
    <property type="match status" value="1"/>
</dbReference>
<keyword evidence="2" id="KW-0614">Plasmid</keyword>
<evidence type="ECO:0000259" key="1">
    <source>
        <dbReference type="Pfam" id="PF06381"/>
    </source>
</evidence>
<sequence length="408" mass="47003">MCDLRKVKLVDKISSLELYRYSIFFRNYIENVAEDCLKNGLILESISHNVSKLELAGLKVQLKNALLNCIISYRFHGIGYVLVKTKDTLVNLEEPVNIELPIGFEYLDYESVRDSGVDFDYIIYKVKINNNGNSFDTVKIHKSRLIIYENFDYILKRHVPCYTESFLLDIYLFEKIYVEIEKRIENHNFLFYKDESLVQLQDALSSATTSLSALTQSSNNEKGNSILSSFLRKQNSNNHSKDISNLRSLNDSLAHELARLKNNLNNEGMLYTATPSASLEVIKYDLNYLKEALALIKAKIGADTKEPLTRSFNEQAKGLGNDGKGDRSNYYDFLKGVQEQIENSCNLKLTKYFGLDMKFNSLIMLSENQKVERDIKLIELYSKYNELIQSSSFNKEELSILKEKLFSL</sequence>
<geneLocation type="plasmid" evidence="2">
    <name>ZS7_cp32-3+10</name>
</geneLocation>
<dbReference type="AlphaFoldDB" id="A0A0H3C1H9"/>
<dbReference type="EMBL" id="CP001202">
    <property type="protein sequence ID" value="ACK74334.1"/>
    <property type="molecule type" value="Genomic_DNA"/>
</dbReference>
<dbReference type="HOGENOM" id="CLU_755472_0_0_12"/>
<gene>
    <name evidence="2" type="ordered locus">BbuZS7_AC29</name>
</gene>
<dbReference type="Pfam" id="PF06381">
    <property type="entry name" value="Phage_portal_3"/>
    <property type="match status" value="1"/>
</dbReference>
<evidence type="ECO:0000313" key="2">
    <source>
        <dbReference type="EMBL" id="ACK74334.1"/>
    </source>
</evidence>
<dbReference type="RefSeq" id="WP_002658538.1">
    <property type="nucleotide sequence ID" value="NC_011720.1"/>
</dbReference>
<name>A0A0H3C1H9_BORBZ</name>
<accession>A0A0H3C1H9</accession>
<reference evidence="2" key="1">
    <citation type="journal article" date="2011" name="J. Bacteriol.">
        <title>Whole-genome sequences of thirteen isolates of Borrelia burgdorferi.</title>
        <authorList>
            <person name="Schutzer S.E."/>
            <person name="Fraser-Liggett C.M."/>
            <person name="Casjens S.R."/>
            <person name="Qiu W.G."/>
            <person name="Dunn J.J."/>
            <person name="Mongodin E.F."/>
            <person name="Luft B.J."/>
        </authorList>
    </citation>
    <scope>NUCLEOTIDE SEQUENCE [LARGE SCALE GENOMIC DNA]</scope>
    <source>
        <strain evidence="2">ZS7</strain>
        <plasmid evidence="2">ZS7_cp32-3+10</plasmid>
    </source>
</reference>
<dbReference type="InterPro" id="IPR024459">
    <property type="entry name" value="Acb1-like_N"/>
</dbReference>
<dbReference type="Proteomes" id="UP000006901">
    <property type="component" value="Plasmid ZS7_cp32-3+10"/>
</dbReference>
<dbReference type="GeneID" id="63641748"/>
<feature type="domain" description="Anti-CBASS protein Acb1-like N-terminal" evidence="1">
    <location>
        <begin position="15"/>
        <end position="382"/>
    </location>
</feature>
<dbReference type="InterPro" id="IPR009427">
    <property type="entry name" value="UCP020357"/>
</dbReference>
<dbReference type="KEGG" id="bbz:BbuZS7_AC29"/>